<name>A0ABS1SYR4_9GAMM</name>
<keyword evidence="2" id="KW-1185">Reference proteome</keyword>
<organism evidence="1 2">
    <name type="scientific">Shewanella schlegeliana</name>
    <dbReference type="NCBI Taxonomy" id="190308"/>
    <lineage>
        <taxon>Bacteria</taxon>
        <taxon>Pseudomonadati</taxon>
        <taxon>Pseudomonadota</taxon>
        <taxon>Gammaproteobacteria</taxon>
        <taxon>Alteromonadales</taxon>
        <taxon>Shewanellaceae</taxon>
        <taxon>Shewanella</taxon>
    </lineage>
</organism>
<evidence type="ECO:0000313" key="1">
    <source>
        <dbReference type="EMBL" id="MBL4912426.1"/>
    </source>
</evidence>
<sequence>MEMASLMDNTQYFYRNAIFSSKNNRVSLVDIEYPDRATSLDEWLGVVVSLADGQHTIQQMIDHMSRQYRQAPENLEETLHSVIERLEEGKIIQLSKRIVSLPYYLSLPIEELDIEKAKKLIQEDGYNNSSSKLN</sequence>
<comment type="caution">
    <text evidence="1">The sequence shown here is derived from an EMBL/GenBank/DDBJ whole genome shotgun (WGS) entry which is preliminary data.</text>
</comment>
<accession>A0ABS1SYR4</accession>
<dbReference type="InterPro" id="IPR041881">
    <property type="entry name" value="PqqD_sf"/>
</dbReference>
<dbReference type="Proteomes" id="UP000604898">
    <property type="component" value="Unassembled WGS sequence"/>
</dbReference>
<evidence type="ECO:0000313" key="2">
    <source>
        <dbReference type="Proteomes" id="UP000604898"/>
    </source>
</evidence>
<protein>
    <recommendedName>
        <fullName evidence="3">PqqD family protein</fullName>
    </recommendedName>
</protein>
<proteinExistence type="predicted"/>
<dbReference type="EMBL" id="JAESVD010000002">
    <property type="protein sequence ID" value="MBL4912426.1"/>
    <property type="molecule type" value="Genomic_DNA"/>
</dbReference>
<gene>
    <name evidence="1" type="ORF">JMA39_04645</name>
</gene>
<reference evidence="1 2" key="1">
    <citation type="submission" date="2021-01" db="EMBL/GenBank/DDBJ databases">
        <title>Genome sequence of Shewanella schlegeliana JCM 11561.</title>
        <authorList>
            <person name="Zhang H."/>
            <person name="Li C."/>
        </authorList>
    </citation>
    <scope>NUCLEOTIDE SEQUENCE [LARGE SCALE GENOMIC DNA]</scope>
    <source>
        <strain evidence="1 2">JCM 11561</strain>
    </source>
</reference>
<evidence type="ECO:0008006" key="3">
    <source>
        <dbReference type="Google" id="ProtNLM"/>
    </source>
</evidence>
<dbReference type="Gene3D" id="1.10.10.1150">
    <property type="entry name" value="Coenzyme PQQ synthesis protein D (PqqD)"/>
    <property type="match status" value="1"/>
</dbReference>